<protein>
    <submittedName>
        <fullName evidence="2">Uncharacterized protein</fullName>
    </submittedName>
</protein>
<sequence length="259" mass="28662">MKKKEKKCARFRTRIELKGHRPIDTLAKLADTDSPRFVVAIDESPWLGALQTILRIGAVPCPVALARDSEPRWPCETRATNRALSRSRVARTRFAGAHGLCHGFAQARSPDSQALDRLLSQQRGGLIDPETLMSSRKTPLTELLFEETPVRKAPARLRESLWPLHSTISYLRLTLSGLMHAECRREGPNIAELVRAERACCMQLQRSRSSMHSRRPSEHQQQPNAAALVPAAPVPTSTTSTNTNGPATNDSAVARGIRP</sequence>
<evidence type="ECO:0000256" key="1">
    <source>
        <dbReference type="SAM" id="MobiDB-lite"/>
    </source>
</evidence>
<dbReference type="EMBL" id="JAYRBN010000031">
    <property type="protein sequence ID" value="KAL2748496.1"/>
    <property type="molecule type" value="Genomic_DNA"/>
</dbReference>
<dbReference type="Proteomes" id="UP001607303">
    <property type="component" value="Unassembled WGS sequence"/>
</dbReference>
<gene>
    <name evidence="2" type="ORF">V1477_003139</name>
</gene>
<accession>A0ABD2CTP3</accession>
<proteinExistence type="predicted"/>
<evidence type="ECO:0000313" key="3">
    <source>
        <dbReference type="Proteomes" id="UP001607303"/>
    </source>
</evidence>
<feature type="compositionally biased region" description="Low complexity" evidence="1">
    <location>
        <begin position="223"/>
        <end position="249"/>
    </location>
</feature>
<name>A0ABD2CTP3_VESMC</name>
<dbReference type="AlphaFoldDB" id="A0ABD2CTP3"/>
<evidence type="ECO:0000313" key="2">
    <source>
        <dbReference type="EMBL" id="KAL2748496.1"/>
    </source>
</evidence>
<organism evidence="2 3">
    <name type="scientific">Vespula maculifrons</name>
    <name type="common">Eastern yellow jacket</name>
    <name type="synonym">Wasp</name>
    <dbReference type="NCBI Taxonomy" id="7453"/>
    <lineage>
        <taxon>Eukaryota</taxon>
        <taxon>Metazoa</taxon>
        <taxon>Ecdysozoa</taxon>
        <taxon>Arthropoda</taxon>
        <taxon>Hexapoda</taxon>
        <taxon>Insecta</taxon>
        <taxon>Pterygota</taxon>
        <taxon>Neoptera</taxon>
        <taxon>Endopterygota</taxon>
        <taxon>Hymenoptera</taxon>
        <taxon>Apocrita</taxon>
        <taxon>Aculeata</taxon>
        <taxon>Vespoidea</taxon>
        <taxon>Vespidae</taxon>
        <taxon>Vespinae</taxon>
        <taxon>Vespula</taxon>
    </lineage>
</organism>
<keyword evidence="3" id="KW-1185">Reference proteome</keyword>
<feature type="region of interest" description="Disordered" evidence="1">
    <location>
        <begin position="207"/>
        <end position="259"/>
    </location>
</feature>
<comment type="caution">
    <text evidence="2">The sequence shown here is derived from an EMBL/GenBank/DDBJ whole genome shotgun (WGS) entry which is preliminary data.</text>
</comment>
<reference evidence="2 3" key="1">
    <citation type="journal article" date="2024" name="Ann. Entomol. Soc. Am.">
        <title>Genomic analyses of the southern and eastern yellowjacket wasps (Hymenoptera: Vespidae) reveal evolutionary signatures of social life.</title>
        <authorList>
            <person name="Catto M.A."/>
            <person name="Caine P.B."/>
            <person name="Orr S.E."/>
            <person name="Hunt B.G."/>
            <person name="Goodisman M.A.D."/>
        </authorList>
    </citation>
    <scope>NUCLEOTIDE SEQUENCE [LARGE SCALE GENOMIC DNA]</scope>
    <source>
        <strain evidence="2">232</strain>
        <tissue evidence="2">Head and thorax</tissue>
    </source>
</reference>